<organism evidence="2 3">
    <name type="scientific">Actinoplanes aureus</name>
    <dbReference type="NCBI Taxonomy" id="2792083"/>
    <lineage>
        <taxon>Bacteria</taxon>
        <taxon>Bacillati</taxon>
        <taxon>Actinomycetota</taxon>
        <taxon>Actinomycetes</taxon>
        <taxon>Micromonosporales</taxon>
        <taxon>Micromonosporaceae</taxon>
        <taxon>Actinoplanes</taxon>
    </lineage>
</organism>
<accession>A0A931CH45</accession>
<dbReference type="InterPro" id="IPR016084">
    <property type="entry name" value="Haem_Oase-like_multi-hlx"/>
</dbReference>
<name>A0A931CH45_9ACTN</name>
<dbReference type="PANTHER" id="PTHR40279">
    <property type="entry name" value="PQQC-LIKE PROTEIN"/>
    <property type="match status" value="1"/>
</dbReference>
<keyword evidence="3" id="KW-1185">Reference proteome</keyword>
<evidence type="ECO:0000256" key="1">
    <source>
        <dbReference type="ARBA" id="ARBA00023002"/>
    </source>
</evidence>
<gene>
    <name evidence="2" type="ORF">I4J89_33455</name>
</gene>
<dbReference type="AlphaFoldDB" id="A0A931CH45"/>
<dbReference type="Pfam" id="PF14518">
    <property type="entry name" value="Haem_oxygenas_2"/>
    <property type="match status" value="1"/>
</dbReference>
<dbReference type="SUPFAM" id="SSF48613">
    <property type="entry name" value="Heme oxygenase-like"/>
    <property type="match status" value="1"/>
</dbReference>
<dbReference type="Gene3D" id="1.20.910.10">
    <property type="entry name" value="Heme oxygenase-like"/>
    <property type="match status" value="1"/>
</dbReference>
<dbReference type="EMBL" id="JADQTO010000020">
    <property type="protein sequence ID" value="MBG0566366.1"/>
    <property type="molecule type" value="Genomic_DNA"/>
</dbReference>
<dbReference type="InterPro" id="IPR039068">
    <property type="entry name" value="PqqC-like"/>
</dbReference>
<dbReference type="PANTHER" id="PTHR40279:SF3">
    <property type="entry name" value="4-AMINOBENZOATE SYNTHASE"/>
    <property type="match status" value="1"/>
</dbReference>
<dbReference type="GO" id="GO:0016491">
    <property type="term" value="F:oxidoreductase activity"/>
    <property type="evidence" value="ECO:0007669"/>
    <property type="project" value="UniProtKB-KW"/>
</dbReference>
<evidence type="ECO:0000313" key="3">
    <source>
        <dbReference type="Proteomes" id="UP000598146"/>
    </source>
</evidence>
<dbReference type="SMART" id="SM01236">
    <property type="entry name" value="Haem_oxygenase_2"/>
    <property type="match status" value="1"/>
</dbReference>
<reference evidence="2" key="1">
    <citation type="submission" date="2020-11" db="EMBL/GenBank/DDBJ databases">
        <title>Isolation and identification of active actinomycetes.</title>
        <authorList>
            <person name="Sun X."/>
        </authorList>
    </citation>
    <scope>NUCLEOTIDE SEQUENCE</scope>
    <source>
        <strain evidence="2">NEAU-A11</strain>
    </source>
</reference>
<comment type="caution">
    <text evidence="2">The sequence shown here is derived from an EMBL/GenBank/DDBJ whole genome shotgun (WGS) entry which is preliminary data.</text>
</comment>
<keyword evidence="1" id="KW-0560">Oxidoreductase</keyword>
<sequence>MTIIDARTARPLWVDRAYLEWLADQPAGAWDEINADFGLRQDILQTCQALIQRAYAERDPAALQQIHDVLLVIYDRDFAVPEPDQTDAERQPLLRDIAATFERAMLADEMRQVPDEQITGYPTNGNQYLTWLKRLIAQHPARNHELYESYLPDEATADDFRFYLAQETSLDPRFDDILALMQVGTSGPEKMEIATNYWDEMGNGRPEDVHTRLFAHTLRCLNVDDEYVRENLLLEARVSSNLSSCLALNRRHYYRAVGYFGVTEYLVPQRFKPFIAGWRRLGLPEDGLAYHDLHVRIDAVHAAGWFHNVVSPLVSANAQAGRDIAAGALIRLNASARYLDTLLAELRKRSAH</sequence>
<protein>
    <submittedName>
        <fullName evidence="2">Iron-containing redox enzyme family protein</fullName>
    </submittedName>
</protein>
<evidence type="ECO:0000313" key="2">
    <source>
        <dbReference type="EMBL" id="MBG0566366.1"/>
    </source>
</evidence>
<dbReference type="RefSeq" id="WP_196418147.1">
    <property type="nucleotide sequence ID" value="NZ_JADQTO010000020.1"/>
</dbReference>
<dbReference type="Proteomes" id="UP000598146">
    <property type="component" value="Unassembled WGS sequence"/>
</dbReference>
<proteinExistence type="predicted"/>